<dbReference type="InterPro" id="IPR036259">
    <property type="entry name" value="MFS_trans_sf"/>
</dbReference>
<feature type="region of interest" description="Disordered" evidence="7">
    <location>
        <begin position="171"/>
        <end position="197"/>
    </location>
</feature>
<feature type="region of interest" description="Disordered" evidence="7">
    <location>
        <begin position="599"/>
        <end position="627"/>
    </location>
</feature>
<protein>
    <recommendedName>
        <fullName evidence="11">Protein NRT1/ PTR FAMILY 5.5-like</fullName>
    </recommendedName>
</protein>
<evidence type="ECO:0000313" key="9">
    <source>
        <dbReference type="EMBL" id="KAL3510825.1"/>
    </source>
</evidence>
<evidence type="ECO:0000256" key="2">
    <source>
        <dbReference type="ARBA" id="ARBA00005982"/>
    </source>
</evidence>
<evidence type="ECO:0008006" key="11">
    <source>
        <dbReference type="Google" id="ProtNLM"/>
    </source>
</evidence>
<evidence type="ECO:0000256" key="7">
    <source>
        <dbReference type="SAM" id="MobiDB-lite"/>
    </source>
</evidence>
<feature type="transmembrane region" description="Helical" evidence="8">
    <location>
        <begin position="222"/>
        <end position="242"/>
    </location>
</feature>
<accession>A0ABD2YXH3</accession>
<keyword evidence="5 8" id="KW-0472">Membrane</keyword>
<comment type="similarity">
    <text evidence="2">Belongs to the major facilitator superfamily. Proton-dependent oligopeptide transporter (POT/PTR) (TC 2.A.17) family.</text>
</comment>
<comment type="similarity">
    <text evidence="6">Belongs to the major facilitator superfamily. Phosphate:H(+) symporter (TC 2.A.1.9) family.</text>
</comment>
<evidence type="ECO:0000256" key="6">
    <source>
        <dbReference type="ARBA" id="ARBA00044504"/>
    </source>
</evidence>
<feature type="transmembrane region" description="Helical" evidence="8">
    <location>
        <begin position="248"/>
        <end position="266"/>
    </location>
</feature>
<feature type="transmembrane region" description="Helical" evidence="8">
    <location>
        <begin position="511"/>
        <end position="536"/>
    </location>
</feature>
<reference evidence="9 10" key="1">
    <citation type="submission" date="2024-11" db="EMBL/GenBank/DDBJ databases">
        <title>A near-complete genome assembly of Cinchona calisaya.</title>
        <authorList>
            <person name="Lian D.C."/>
            <person name="Zhao X.W."/>
            <person name="Wei L."/>
        </authorList>
    </citation>
    <scope>NUCLEOTIDE SEQUENCE [LARGE SCALE GENOMIC DNA]</scope>
    <source>
        <tissue evidence="9">Nenye</tissue>
    </source>
</reference>
<evidence type="ECO:0000256" key="1">
    <source>
        <dbReference type="ARBA" id="ARBA00004141"/>
    </source>
</evidence>
<feature type="transmembrane region" description="Helical" evidence="8">
    <location>
        <begin position="67"/>
        <end position="93"/>
    </location>
</feature>
<feature type="transmembrane region" description="Helical" evidence="8">
    <location>
        <begin position="557"/>
        <end position="580"/>
    </location>
</feature>
<dbReference type="InterPro" id="IPR000109">
    <property type="entry name" value="POT_fam"/>
</dbReference>
<feature type="transmembrane region" description="Helical" evidence="8">
    <location>
        <begin position="113"/>
        <end position="138"/>
    </location>
</feature>
<dbReference type="GO" id="GO:0016020">
    <property type="term" value="C:membrane"/>
    <property type="evidence" value="ECO:0007669"/>
    <property type="project" value="UniProtKB-SubCell"/>
</dbReference>
<evidence type="ECO:0000256" key="4">
    <source>
        <dbReference type="ARBA" id="ARBA00022989"/>
    </source>
</evidence>
<comment type="subcellular location">
    <subcellularLocation>
        <location evidence="1">Membrane</location>
        <topology evidence="1">Multi-pass membrane protein</topology>
    </subcellularLocation>
</comment>
<dbReference type="Pfam" id="PF00854">
    <property type="entry name" value="PTR2"/>
    <property type="match status" value="1"/>
</dbReference>
<feature type="compositionally biased region" description="Basic and acidic residues" evidence="7">
    <location>
        <begin position="614"/>
        <end position="627"/>
    </location>
</feature>
<evidence type="ECO:0000313" key="10">
    <source>
        <dbReference type="Proteomes" id="UP001630127"/>
    </source>
</evidence>
<comment type="caution">
    <text evidence="9">The sequence shown here is derived from an EMBL/GenBank/DDBJ whole genome shotgun (WGS) entry which is preliminary data.</text>
</comment>
<evidence type="ECO:0000256" key="5">
    <source>
        <dbReference type="ARBA" id="ARBA00023136"/>
    </source>
</evidence>
<feature type="transmembrane region" description="Helical" evidence="8">
    <location>
        <begin position="7"/>
        <end position="27"/>
    </location>
</feature>
<dbReference type="Proteomes" id="UP001630127">
    <property type="component" value="Unassembled WGS sequence"/>
</dbReference>
<feature type="transmembrane region" description="Helical" evidence="8">
    <location>
        <begin position="39"/>
        <end position="60"/>
    </location>
</feature>
<sequence>MAFLRVVVLLWADMLAGYVMWIMPTYLTDVWKLGFTHAAGIMNVANGLSKVLPLVFFFIVDSGLGNYWMLLLSSLSFVFGLGFLSMSAPPVLAKKTGTCKDYKPQCIGHTQKALFYTALALIAVGISGHIVSLVALFVDQFQKKKVEPKVEKPKFRYSFLVNEIRRKQGGVKNDMPNFPPPPVPINRNRRKADDSSEDDISKLQFQPVEAMLALVTREKVKIFGACLVILVPVIGLIALPYIKPWSLRFGIPAICSLVATIAFSFGRYKDNKSKGSPVANVFRVLVASTLKMLHKLPNDSSELYETDRRDVQKLPRTGGLRFLDKAAIKEGQGDHRWRLCTVTEVEETKIIINMFPIWITFIICGVVTSIGSTYFVEQGNHMNFKVGKLKLPNSILLILYEIAKSQSKFMYTSIASYLGGAGLKRYAPPVGIAFATLFSVLCCIVAALVETRRIHVIRDHGLLDKPDEKIPMTVFWLLPQYILLAGLDSFYENSVAPFLIDQSPPSMKKYLVYFNPGMSGLGIMGSVLSVFVVGRVSQRNGKQNWFQYTLNRSRLDYYYWTLSVLSSANFFWFLLAALWYPYRDPTSNNEEEIGNEEGNEAIGNIESIITGTEETEHTHENETSDQA</sequence>
<dbReference type="PANTHER" id="PTHR11654">
    <property type="entry name" value="OLIGOPEPTIDE TRANSPORTER-RELATED"/>
    <property type="match status" value="1"/>
</dbReference>
<gene>
    <name evidence="9" type="ORF">ACH5RR_030226</name>
</gene>
<keyword evidence="4 8" id="KW-1133">Transmembrane helix</keyword>
<evidence type="ECO:0000256" key="3">
    <source>
        <dbReference type="ARBA" id="ARBA00022692"/>
    </source>
</evidence>
<feature type="transmembrane region" description="Helical" evidence="8">
    <location>
        <begin position="426"/>
        <end position="449"/>
    </location>
</feature>
<dbReference type="Gene3D" id="1.20.1250.20">
    <property type="entry name" value="MFS general substrate transporter like domains"/>
    <property type="match status" value="1"/>
</dbReference>
<dbReference type="EMBL" id="JBJUIK010000012">
    <property type="protein sequence ID" value="KAL3510825.1"/>
    <property type="molecule type" value="Genomic_DNA"/>
</dbReference>
<dbReference type="AlphaFoldDB" id="A0ABD2YXH3"/>
<evidence type="ECO:0000256" key="8">
    <source>
        <dbReference type="SAM" id="Phobius"/>
    </source>
</evidence>
<organism evidence="9 10">
    <name type="scientific">Cinchona calisaya</name>
    <dbReference type="NCBI Taxonomy" id="153742"/>
    <lineage>
        <taxon>Eukaryota</taxon>
        <taxon>Viridiplantae</taxon>
        <taxon>Streptophyta</taxon>
        <taxon>Embryophyta</taxon>
        <taxon>Tracheophyta</taxon>
        <taxon>Spermatophyta</taxon>
        <taxon>Magnoliopsida</taxon>
        <taxon>eudicotyledons</taxon>
        <taxon>Gunneridae</taxon>
        <taxon>Pentapetalae</taxon>
        <taxon>asterids</taxon>
        <taxon>lamiids</taxon>
        <taxon>Gentianales</taxon>
        <taxon>Rubiaceae</taxon>
        <taxon>Cinchonoideae</taxon>
        <taxon>Cinchoneae</taxon>
        <taxon>Cinchona</taxon>
    </lineage>
</organism>
<keyword evidence="3 8" id="KW-0812">Transmembrane</keyword>
<name>A0ABD2YXH3_9GENT</name>
<keyword evidence="10" id="KW-1185">Reference proteome</keyword>
<feature type="compositionally biased region" description="Low complexity" evidence="7">
    <location>
        <begin position="600"/>
        <end position="612"/>
    </location>
</feature>
<proteinExistence type="inferred from homology"/>
<feature type="transmembrane region" description="Helical" evidence="8">
    <location>
        <begin position="470"/>
        <end position="491"/>
    </location>
</feature>
<feature type="transmembrane region" description="Helical" evidence="8">
    <location>
        <begin position="355"/>
        <end position="376"/>
    </location>
</feature>